<dbReference type="InterPro" id="IPR009370">
    <property type="entry name" value="YutD-like"/>
</dbReference>
<dbReference type="RefSeq" id="WP_056974398.1">
    <property type="nucleotide sequence ID" value="NZ_AYZL01000010.1"/>
</dbReference>
<dbReference type="STRING" id="1423744.FC86_GL000217"/>
<proteinExistence type="predicted"/>
<dbReference type="EMBL" id="AYZL01000010">
    <property type="protein sequence ID" value="KRN04540.1"/>
    <property type="molecule type" value="Genomic_DNA"/>
</dbReference>
<dbReference type="Gene3D" id="3.50.4.20">
    <property type="match status" value="1"/>
</dbReference>
<gene>
    <name evidence="1" type="ORF">FC86_GL000217</name>
</gene>
<evidence type="ECO:0000313" key="2">
    <source>
        <dbReference type="Proteomes" id="UP000051378"/>
    </source>
</evidence>
<sequence>MKEEKEKVKQRYHKLANVERQSDDKLKIEDAIYDITMNYNDAIDVELLQERFDPFLLKYDYVVGDIADDKLRFKGFFVGKKKRAHLDQYANTIEDYLMEYVNPGAAYFVLEKTGIVKQKLKVKQSKFYRTKNKKTQSQKNFVLRKRERL</sequence>
<dbReference type="Pfam" id="PF06265">
    <property type="entry name" value="YutD-like"/>
    <property type="match status" value="1"/>
</dbReference>
<evidence type="ECO:0000313" key="1">
    <source>
        <dbReference type="EMBL" id="KRN04540.1"/>
    </source>
</evidence>
<organism evidence="1 2">
    <name type="scientific">Holzapfeliella floricola DSM 23037 = JCM 16512</name>
    <dbReference type="NCBI Taxonomy" id="1423744"/>
    <lineage>
        <taxon>Bacteria</taxon>
        <taxon>Bacillati</taxon>
        <taxon>Bacillota</taxon>
        <taxon>Bacilli</taxon>
        <taxon>Lactobacillales</taxon>
        <taxon>Lactobacillaceae</taxon>
        <taxon>Holzapfeliella</taxon>
    </lineage>
</organism>
<protein>
    <recommendedName>
        <fullName evidence="3">DUF1027 domain-containing protein</fullName>
    </recommendedName>
</protein>
<reference evidence="1 2" key="1">
    <citation type="journal article" date="2015" name="Genome Announc.">
        <title>Expanding the biotechnology potential of lactobacilli through comparative genomics of 213 strains and associated genera.</title>
        <authorList>
            <person name="Sun Z."/>
            <person name="Harris H.M."/>
            <person name="McCann A."/>
            <person name="Guo C."/>
            <person name="Argimon S."/>
            <person name="Zhang W."/>
            <person name="Yang X."/>
            <person name="Jeffery I.B."/>
            <person name="Cooney J.C."/>
            <person name="Kagawa T.F."/>
            <person name="Liu W."/>
            <person name="Song Y."/>
            <person name="Salvetti E."/>
            <person name="Wrobel A."/>
            <person name="Rasinkangas P."/>
            <person name="Parkhill J."/>
            <person name="Rea M.C."/>
            <person name="O'Sullivan O."/>
            <person name="Ritari J."/>
            <person name="Douillard F.P."/>
            <person name="Paul Ross R."/>
            <person name="Yang R."/>
            <person name="Briner A.E."/>
            <person name="Felis G.E."/>
            <person name="de Vos W.M."/>
            <person name="Barrangou R."/>
            <person name="Klaenhammer T.R."/>
            <person name="Caufield P.W."/>
            <person name="Cui Y."/>
            <person name="Zhang H."/>
            <person name="O'Toole P.W."/>
        </authorList>
    </citation>
    <scope>NUCLEOTIDE SEQUENCE [LARGE SCALE GENOMIC DNA]</scope>
    <source>
        <strain evidence="1 2">DSM 23037</strain>
    </source>
</reference>
<evidence type="ECO:0008006" key="3">
    <source>
        <dbReference type="Google" id="ProtNLM"/>
    </source>
</evidence>
<dbReference type="AlphaFoldDB" id="A0A0R2DVC0"/>
<name>A0A0R2DVC0_9LACO</name>
<dbReference type="Proteomes" id="UP000051378">
    <property type="component" value="Unassembled WGS sequence"/>
</dbReference>
<dbReference type="PATRIC" id="fig|1423744.4.peg.222"/>
<keyword evidence="2" id="KW-1185">Reference proteome</keyword>
<comment type="caution">
    <text evidence="1">The sequence shown here is derived from an EMBL/GenBank/DDBJ whole genome shotgun (WGS) entry which is preliminary data.</text>
</comment>
<dbReference type="InterPro" id="IPR038141">
    <property type="entry name" value="YutD-like_sf"/>
</dbReference>
<dbReference type="OrthoDB" id="1650379at2"/>
<accession>A0A0R2DVC0</accession>